<evidence type="ECO:0000313" key="2">
    <source>
        <dbReference type="EMBL" id="RZF21516.1"/>
    </source>
</evidence>
<keyword evidence="1" id="KW-0732">Signal</keyword>
<gene>
    <name evidence="2" type="ORF">DAY19_07450</name>
</gene>
<sequence length="267" mass="31268">MKKIIPVLALIISFKSFASIEVRPSCYLSDNEEILYMDMFPWNQTRAEMEENSWVIYNSGKRMDNRVFYEDDKFLMPFKASGGKTQYARVPEVFIKSLVSQIEYALDNDYVDFINFSDMGHSHFFIPNEFYDGELSKYSYAKEKAKFFETLMNEKSVLSLYHTAEQMKFFEKRGDEFPLADRYIQKRFYTRSFVAKNDGSRNGKILFNLDASGQATSTYRPDEYRYWGSGISFNATKNGCFSFKKNGQVFYFDMSADDVGYNMPNGY</sequence>
<evidence type="ECO:0000313" key="3">
    <source>
        <dbReference type="Proteomes" id="UP000443582"/>
    </source>
</evidence>
<dbReference type="Proteomes" id="UP000443582">
    <property type="component" value="Unassembled WGS sequence"/>
</dbReference>
<accession>A0ABY0IEY2</accession>
<dbReference type="RefSeq" id="WP_115360975.1">
    <property type="nucleotide sequence ID" value="NZ_QDKL01000002.1"/>
</dbReference>
<feature type="chain" id="PRO_5045463564" evidence="1">
    <location>
        <begin position="19"/>
        <end position="267"/>
    </location>
</feature>
<dbReference type="EMBL" id="QDKL01000002">
    <property type="protein sequence ID" value="RZF21516.1"/>
    <property type="molecule type" value="Genomic_DNA"/>
</dbReference>
<reference evidence="3" key="1">
    <citation type="journal article" date="2019" name="Int. J. Syst. Evol. Microbiol.">
        <title>Halobacteriovorax valvorus sp. nov., a novel prokaryotic predator isolated from coastal seawater of China.</title>
        <authorList>
            <person name="Chen M.-X."/>
        </authorList>
    </citation>
    <scope>NUCLEOTIDE SEQUENCE [LARGE SCALE GENOMIC DNA]</scope>
    <source>
        <strain evidence="3">BL9</strain>
    </source>
</reference>
<proteinExistence type="predicted"/>
<name>A0ABY0IEY2_9BACT</name>
<comment type="caution">
    <text evidence="2">The sequence shown here is derived from an EMBL/GenBank/DDBJ whole genome shotgun (WGS) entry which is preliminary data.</text>
</comment>
<organism evidence="2 3">
    <name type="scientific">Halobacteriovorax vibrionivorans</name>
    <dbReference type="NCBI Taxonomy" id="2152716"/>
    <lineage>
        <taxon>Bacteria</taxon>
        <taxon>Pseudomonadati</taxon>
        <taxon>Bdellovibrionota</taxon>
        <taxon>Bacteriovoracia</taxon>
        <taxon>Bacteriovoracales</taxon>
        <taxon>Halobacteriovoraceae</taxon>
        <taxon>Halobacteriovorax</taxon>
    </lineage>
</organism>
<feature type="signal peptide" evidence="1">
    <location>
        <begin position="1"/>
        <end position="18"/>
    </location>
</feature>
<keyword evidence="3" id="KW-1185">Reference proteome</keyword>
<evidence type="ECO:0000256" key="1">
    <source>
        <dbReference type="SAM" id="SignalP"/>
    </source>
</evidence>
<protein>
    <submittedName>
        <fullName evidence="2">Uncharacterized protein</fullName>
    </submittedName>
</protein>